<dbReference type="Proteomes" id="UP000297907">
    <property type="component" value="Unassembled WGS sequence"/>
</dbReference>
<keyword evidence="2" id="KW-1133">Transmembrane helix</keyword>
<evidence type="ECO:0000259" key="3">
    <source>
        <dbReference type="Pfam" id="PF11181"/>
    </source>
</evidence>
<evidence type="ECO:0000313" key="5">
    <source>
        <dbReference type="Proteomes" id="UP000297907"/>
    </source>
</evidence>
<comment type="caution">
    <text evidence="4">The sequence shown here is derived from an EMBL/GenBank/DDBJ whole genome shotgun (WGS) entry which is preliminary data.</text>
</comment>
<protein>
    <recommendedName>
        <fullName evidence="3">General stress protein 17M-like domain-containing protein</fullName>
    </recommendedName>
</protein>
<dbReference type="Pfam" id="PF11181">
    <property type="entry name" value="YflT"/>
    <property type="match status" value="1"/>
</dbReference>
<keyword evidence="2" id="KW-0812">Transmembrane</keyword>
<name>A0A4V3ID10_9MICO</name>
<sequence length="228" mass="23861">MTNQSPFGGRAAAAYPVLPRGEVVATYETYNEAQLAVDVLAKADFPVKQLSILGNDLKTVERVTGKLTWSRVALAGAASGAWLGVFFGLLFFIFSPDAAGLPFVFAAVLMGAGFGMLFGLVSYAVNRRRKDFTSTMQVIAGNYQVIVNVELLNKARNLLAGRVEPVGAAAPHPSDPPRSAPQPPVETPSDQPTAPPAYGQPAPPVSAPPAGVPSDPQPPVSGPIDPTR</sequence>
<organism evidence="4 5">
    <name type="scientific">Cryobacterium adonitolivorans</name>
    <dbReference type="NCBI Taxonomy" id="1259189"/>
    <lineage>
        <taxon>Bacteria</taxon>
        <taxon>Bacillati</taxon>
        <taxon>Actinomycetota</taxon>
        <taxon>Actinomycetes</taxon>
        <taxon>Micrococcales</taxon>
        <taxon>Microbacteriaceae</taxon>
        <taxon>Cryobacterium</taxon>
    </lineage>
</organism>
<evidence type="ECO:0000256" key="1">
    <source>
        <dbReference type="SAM" id="MobiDB-lite"/>
    </source>
</evidence>
<feature type="transmembrane region" description="Helical" evidence="2">
    <location>
        <begin position="100"/>
        <end position="125"/>
    </location>
</feature>
<keyword evidence="2" id="KW-0472">Membrane</keyword>
<gene>
    <name evidence="4" type="ORF">E3O42_06445</name>
</gene>
<evidence type="ECO:0000313" key="4">
    <source>
        <dbReference type="EMBL" id="TFC03492.1"/>
    </source>
</evidence>
<accession>A0A4V3ID10</accession>
<evidence type="ECO:0000256" key="2">
    <source>
        <dbReference type="SAM" id="Phobius"/>
    </source>
</evidence>
<reference evidence="4 5" key="1">
    <citation type="submission" date="2019-03" db="EMBL/GenBank/DDBJ databases">
        <title>Genomics of glacier-inhabiting Cryobacterium strains.</title>
        <authorList>
            <person name="Liu Q."/>
            <person name="Xin Y.-H."/>
        </authorList>
    </citation>
    <scope>NUCLEOTIDE SEQUENCE [LARGE SCALE GENOMIC DNA]</scope>
    <source>
        <strain evidence="4 5">RHLS22-1</strain>
    </source>
</reference>
<feature type="compositionally biased region" description="Pro residues" evidence="1">
    <location>
        <begin position="201"/>
        <end position="221"/>
    </location>
</feature>
<dbReference type="AlphaFoldDB" id="A0A4V3ID10"/>
<dbReference type="InterPro" id="IPR025889">
    <property type="entry name" value="GSP17M-like_dom"/>
</dbReference>
<feature type="domain" description="General stress protein 17M-like" evidence="3">
    <location>
        <begin position="22"/>
        <end position="104"/>
    </location>
</feature>
<dbReference type="RefSeq" id="WP_134453153.1">
    <property type="nucleotide sequence ID" value="NZ_SOFL01000022.1"/>
</dbReference>
<feature type="region of interest" description="Disordered" evidence="1">
    <location>
        <begin position="166"/>
        <end position="228"/>
    </location>
</feature>
<dbReference type="OrthoDB" id="3381462at2"/>
<dbReference type="EMBL" id="SOFL01000022">
    <property type="protein sequence ID" value="TFC03492.1"/>
    <property type="molecule type" value="Genomic_DNA"/>
</dbReference>
<keyword evidence="5" id="KW-1185">Reference proteome</keyword>
<proteinExistence type="predicted"/>
<feature type="transmembrane region" description="Helical" evidence="2">
    <location>
        <begin position="72"/>
        <end position="94"/>
    </location>
</feature>
<feature type="compositionally biased region" description="Pro residues" evidence="1">
    <location>
        <begin position="173"/>
        <end position="186"/>
    </location>
</feature>